<evidence type="ECO:0000313" key="5">
    <source>
        <dbReference type="EMBL" id="CAG8581440.1"/>
    </source>
</evidence>
<dbReference type="Proteomes" id="UP000789508">
    <property type="component" value="Unassembled WGS sequence"/>
</dbReference>
<dbReference type="Gene3D" id="1.50.10.10">
    <property type="match status" value="1"/>
</dbReference>
<dbReference type="PROSITE" id="PS00928">
    <property type="entry name" value="TREHALASE_2"/>
    <property type="match status" value="1"/>
</dbReference>
<evidence type="ECO:0000256" key="4">
    <source>
        <dbReference type="RuleBase" id="RU361180"/>
    </source>
</evidence>
<protein>
    <recommendedName>
        <fullName evidence="4">Trehalase</fullName>
        <ecNumber evidence="4">3.2.1.28</ecNumber>
    </recommendedName>
    <alternativeName>
        <fullName evidence="4">Alpha-trehalose glucohydrolase</fullName>
    </alternativeName>
</protein>
<dbReference type="GO" id="GO:0004555">
    <property type="term" value="F:alpha,alpha-trehalase activity"/>
    <property type="evidence" value="ECO:0007669"/>
    <property type="project" value="UniProtKB-EC"/>
</dbReference>
<name>A0A9N9BVP0_9GLOM</name>
<dbReference type="OrthoDB" id="3542292at2759"/>
<keyword evidence="2 4" id="KW-0378">Hydrolase</keyword>
<keyword evidence="3 4" id="KW-0326">Glycosidase</keyword>
<dbReference type="Pfam" id="PF01204">
    <property type="entry name" value="Trehalase"/>
    <property type="match status" value="1"/>
</dbReference>
<dbReference type="PANTHER" id="PTHR23403">
    <property type="entry name" value="TREHALASE"/>
    <property type="match status" value="1"/>
</dbReference>
<dbReference type="PANTHER" id="PTHR23403:SF1">
    <property type="entry name" value="TREHALASE"/>
    <property type="match status" value="1"/>
</dbReference>
<dbReference type="EC" id="3.2.1.28" evidence="4"/>
<evidence type="ECO:0000256" key="1">
    <source>
        <dbReference type="ARBA" id="ARBA00005615"/>
    </source>
</evidence>
<dbReference type="InterPro" id="IPR012341">
    <property type="entry name" value="6hp_glycosidase-like_sf"/>
</dbReference>
<comment type="catalytic activity">
    <reaction evidence="4">
        <text>alpha,alpha-trehalose + H2O = alpha-D-glucose + beta-D-glucose</text>
        <dbReference type="Rhea" id="RHEA:32675"/>
        <dbReference type="ChEBI" id="CHEBI:15377"/>
        <dbReference type="ChEBI" id="CHEBI:15903"/>
        <dbReference type="ChEBI" id="CHEBI:16551"/>
        <dbReference type="ChEBI" id="CHEBI:17925"/>
        <dbReference type="EC" id="3.2.1.28"/>
    </reaction>
</comment>
<keyword evidence="6" id="KW-1185">Reference proteome</keyword>
<comment type="caution">
    <text evidence="5">The sequence shown here is derived from an EMBL/GenBank/DDBJ whole genome shotgun (WGS) entry which is preliminary data.</text>
</comment>
<dbReference type="AlphaFoldDB" id="A0A9N9BVP0"/>
<reference evidence="5" key="1">
    <citation type="submission" date="2021-06" db="EMBL/GenBank/DDBJ databases">
        <authorList>
            <person name="Kallberg Y."/>
            <person name="Tangrot J."/>
            <person name="Rosling A."/>
        </authorList>
    </citation>
    <scope>NUCLEOTIDE SEQUENCE</scope>
    <source>
        <strain evidence="5">FL130A</strain>
    </source>
</reference>
<comment type="similarity">
    <text evidence="1 4">Belongs to the glycosyl hydrolase 37 family.</text>
</comment>
<dbReference type="InterPro" id="IPR008928">
    <property type="entry name" value="6-hairpin_glycosidase_sf"/>
</dbReference>
<dbReference type="InterPro" id="IPR018232">
    <property type="entry name" value="Glyco_hydro_37_CS"/>
</dbReference>
<dbReference type="EMBL" id="CAJVPS010003047">
    <property type="protein sequence ID" value="CAG8581440.1"/>
    <property type="molecule type" value="Genomic_DNA"/>
</dbReference>
<dbReference type="GO" id="GO:0005993">
    <property type="term" value="P:trehalose catabolic process"/>
    <property type="evidence" value="ECO:0007669"/>
    <property type="project" value="TreeGrafter"/>
</dbReference>
<dbReference type="InterPro" id="IPR001661">
    <property type="entry name" value="Glyco_hydro_37"/>
</dbReference>
<dbReference type="SUPFAM" id="SSF48208">
    <property type="entry name" value="Six-hairpin glycosidases"/>
    <property type="match status" value="1"/>
</dbReference>
<dbReference type="PROSITE" id="PS00927">
    <property type="entry name" value="TREHALASE_1"/>
    <property type="match status" value="1"/>
</dbReference>
<evidence type="ECO:0000313" key="6">
    <source>
        <dbReference type="Proteomes" id="UP000789508"/>
    </source>
</evidence>
<evidence type="ECO:0000256" key="2">
    <source>
        <dbReference type="ARBA" id="ARBA00022801"/>
    </source>
</evidence>
<feature type="non-terminal residue" evidence="5">
    <location>
        <position position="600"/>
    </location>
</feature>
<proteinExistence type="inferred from homology"/>
<dbReference type="PRINTS" id="PR00744">
    <property type="entry name" value="GLHYDRLASE37"/>
</dbReference>
<accession>A0A9N9BVP0</accession>
<evidence type="ECO:0000256" key="3">
    <source>
        <dbReference type="ARBA" id="ARBA00023295"/>
    </source>
</evidence>
<organism evidence="5 6">
    <name type="scientific">Ambispora leptoticha</name>
    <dbReference type="NCBI Taxonomy" id="144679"/>
    <lineage>
        <taxon>Eukaryota</taxon>
        <taxon>Fungi</taxon>
        <taxon>Fungi incertae sedis</taxon>
        <taxon>Mucoromycota</taxon>
        <taxon>Glomeromycotina</taxon>
        <taxon>Glomeromycetes</taxon>
        <taxon>Archaeosporales</taxon>
        <taxon>Ambisporaceae</taxon>
        <taxon>Ambispora</taxon>
    </lineage>
</organism>
<gene>
    <name evidence="5" type="ORF">ALEPTO_LOCUS7278</name>
</gene>
<sequence length="600" mass="69126">MFIILFELDATYSDKPPYNDGGCKSTIYCPGEFLATIQLAHLFDDSKTFPTKKPIHEVLQAFSELPFPHTRSSLRDFIDTYFSSSEGSFISTNFPDFNPFPKFLEKIKDNTLHAFASVINSYWPDLSRRVVNDRRLCEGCVDSIVPVKNAYIVPGGRFREFYYWDSYFILEGLLVSGYFRMAKDIIENFLQIIDEIGFVPSGNRIYYLNRSMPPLLTQMVRIYYKATNDFDMMKFALPMLLKEYEFWQKNTTVHVVANNHSSKKQYTLNRYIVHNSDPRPESFLEDYFIATNATWLNATGRANLYADIATAAEAGWDFSSRWVRAEKLTEYLQNTSFTRPNNYTLLQNLDTRSVIPVDLNSIMYMNEITLADFNAAVGNLKLANSFRKRAKDRREGMIDIFWDKNRLSFWDFNLTSGRHTPVASLAAFFPFWAGIYPTEITNNLTAAKESFRLIEKLLEKYPGSLPATEIDTGLQWDFPNAWPPLQYVIIEALLNVEKLYNEKDNINTFSELARLVAQRLVSSVLCTWLETGGEIRISTKKKENFVNDVGHIFEKYNAMNLTMPGGGGEYVVQAGFGWTNGITLWILEKFSEILQEPECV</sequence>